<gene>
    <name evidence="1" type="ORF">Pan44_26510</name>
</gene>
<dbReference type="KEGG" id="ccos:Pan44_26510"/>
<dbReference type="Proteomes" id="UP000315700">
    <property type="component" value="Chromosome"/>
</dbReference>
<accession>A0A517SEQ6</accession>
<dbReference type="RefSeq" id="WP_145030457.1">
    <property type="nucleotide sequence ID" value="NZ_CP036271.1"/>
</dbReference>
<organism evidence="1 2">
    <name type="scientific">Caulifigura coniformis</name>
    <dbReference type="NCBI Taxonomy" id="2527983"/>
    <lineage>
        <taxon>Bacteria</taxon>
        <taxon>Pseudomonadati</taxon>
        <taxon>Planctomycetota</taxon>
        <taxon>Planctomycetia</taxon>
        <taxon>Planctomycetales</taxon>
        <taxon>Planctomycetaceae</taxon>
        <taxon>Caulifigura</taxon>
    </lineage>
</organism>
<evidence type="ECO:0000313" key="1">
    <source>
        <dbReference type="EMBL" id="QDT54616.1"/>
    </source>
</evidence>
<protein>
    <submittedName>
        <fullName evidence="1">Uncharacterized protein</fullName>
    </submittedName>
</protein>
<sequence length="123" mass="12593">MSIGVGDVVLFARALHQALESMPATASKATAAGNLKEGLSAVLKELDPGGAAPRESLLAVAERALLMEAAARHGVSQGAVVVGVGIRTMSGKLREYGFGPRETPQGAWPGDVAAVTRFLQGAR</sequence>
<dbReference type="EMBL" id="CP036271">
    <property type="protein sequence ID" value="QDT54616.1"/>
    <property type="molecule type" value="Genomic_DNA"/>
</dbReference>
<proteinExistence type="predicted"/>
<dbReference type="InParanoid" id="A0A517SEQ6"/>
<keyword evidence="2" id="KW-1185">Reference proteome</keyword>
<dbReference type="AlphaFoldDB" id="A0A517SEQ6"/>
<name>A0A517SEQ6_9PLAN</name>
<evidence type="ECO:0000313" key="2">
    <source>
        <dbReference type="Proteomes" id="UP000315700"/>
    </source>
</evidence>
<reference evidence="1 2" key="1">
    <citation type="submission" date="2019-02" db="EMBL/GenBank/DDBJ databases">
        <title>Deep-cultivation of Planctomycetes and their phenomic and genomic characterization uncovers novel biology.</title>
        <authorList>
            <person name="Wiegand S."/>
            <person name="Jogler M."/>
            <person name="Boedeker C."/>
            <person name="Pinto D."/>
            <person name="Vollmers J."/>
            <person name="Rivas-Marin E."/>
            <person name="Kohn T."/>
            <person name="Peeters S.H."/>
            <person name="Heuer A."/>
            <person name="Rast P."/>
            <person name="Oberbeckmann S."/>
            <person name="Bunk B."/>
            <person name="Jeske O."/>
            <person name="Meyerdierks A."/>
            <person name="Storesund J.E."/>
            <person name="Kallscheuer N."/>
            <person name="Luecker S."/>
            <person name="Lage O.M."/>
            <person name="Pohl T."/>
            <person name="Merkel B.J."/>
            <person name="Hornburger P."/>
            <person name="Mueller R.-W."/>
            <person name="Bruemmer F."/>
            <person name="Labrenz M."/>
            <person name="Spormann A.M."/>
            <person name="Op den Camp H."/>
            <person name="Overmann J."/>
            <person name="Amann R."/>
            <person name="Jetten M.S.M."/>
            <person name="Mascher T."/>
            <person name="Medema M.H."/>
            <person name="Devos D.P."/>
            <person name="Kaster A.-K."/>
            <person name="Ovreas L."/>
            <person name="Rohde M."/>
            <person name="Galperin M.Y."/>
            <person name="Jogler C."/>
        </authorList>
    </citation>
    <scope>NUCLEOTIDE SEQUENCE [LARGE SCALE GENOMIC DNA]</scope>
    <source>
        <strain evidence="1 2">Pan44</strain>
    </source>
</reference>